<sequence>MSTTISIQDENTAAIGNGMSMERLAALIKDSGKKEDGEALQNRLNVTLDKVVQVVRYSVSDLANDVKEVKSIFSTTGLDNLDKADWKLVTSTTTPWKSPNNGASYKMWVPAFLSHESGFDPSGTDLQSPQRFYTLVDKSYDNAVYTKAILDDIAPDDYQALREGIRQSANNCKQRYEEVHGFRHDLTKFVQDVGAFTAVIEKAGCSHEAEMKAAQDRETVLHNQLNHITAEMELFVQAQGTQAEVREYLRTVLEKAEKEESKLELEIAEVNADMSKLFEDPQLPAKYWRSSNAMSKMAGSVAGKLDATTHIWQYILSDIVSLDTDLEVATESDAPLPQRFVRKIRATRELYMGIANVLDMYAKGAHSTEDPIY</sequence>
<dbReference type="OMA" id="DATTHIW"/>
<gene>
    <name evidence="2" type="ORF">BN946_scf184851.g70</name>
</gene>
<dbReference type="OrthoDB" id="2739860at2759"/>
<protein>
    <submittedName>
        <fullName evidence="2">Uncharacterized protein</fullName>
    </submittedName>
</protein>
<dbReference type="Proteomes" id="UP000029665">
    <property type="component" value="Unassembled WGS sequence"/>
</dbReference>
<proteinExistence type="predicted"/>
<dbReference type="EMBL" id="CCBP010000052">
    <property type="protein sequence ID" value="CDO69682.1"/>
    <property type="molecule type" value="Genomic_DNA"/>
</dbReference>
<dbReference type="HOGENOM" id="CLU_061018_0_0_1"/>
<keyword evidence="1" id="KW-0175">Coiled coil</keyword>
<accession>A0A060S5G2</accession>
<keyword evidence="3" id="KW-1185">Reference proteome</keyword>
<feature type="coiled-coil region" evidence="1">
    <location>
        <begin position="246"/>
        <end position="273"/>
    </location>
</feature>
<name>A0A060S5G2_PYCCI</name>
<dbReference type="AlphaFoldDB" id="A0A060S5G2"/>
<comment type="caution">
    <text evidence="2">The sequence shown here is derived from an EMBL/GenBank/DDBJ whole genome shotgun (WGS) entry which is preliminary data.</text>
</comment>
<reference evidence="2" key="1">
    <citation type="submission" date="2014-01" db="EMBL/GenBank/DDBJ databases">
        <title>The genome of the white-rot fungus Pycnoporus cinnabarinus: a basidiomycete model with a versatile arsenal for lignocellulosic biomass breakdown.</title>
        <authorList>
            <person name="Levasseur A."/>
            <person name="Lomascolo A."/>
            <person name="Ruiz-Duenas F.J."/>
            <person name="Uzan E."/>
            <person name="Piumi F."/>
            <person name="Kues U."/>
            <person name="Ram A.F.J."/>
            <person name="Murat C."/>
            <person name="Haon M."/>
            <person name="Benoit I."/>
            <person name="Arfi Y."/>
            <person name="Chevret D."/>
            <person name="Drula E."/>
            <person name="Kwon M.J."/>
            <person name="Gouret P."/>
            <person name="Lesage-Meessen L."/>
            <person name="Lombard V."/>
            <person name="Mariette J."/>
            <person name="Noirot C."/>
            <person name="Park J."/>
            <person name="Patyshakuliyeva A."/>
            <person name="Wieneger R.A.B."/>
            <person name="Wosten H.A.B."/>
            <person name="Martin F."/>
            <person name="Coutinho P.M."/>
            <person name="de Vries R."/>
            <person name="Martinez A.T."/>
            <person name="Klopp C."/>
            <person name="Pontarotti P."/>
            <person name="Henrissat B."/>
            <person name="Record E."/>
        </authorList>
    </citation>
    <scope>NUCLEOTIDE SEQUENCE [LARGE SCALE GENOMIC DNA]</scope>
    <source>
        <strain evidence="2">BRFM137</strain>
    </source>
</reference>
<organism evidence="2 3">
    <name type="scientific">Pycnoporus cinnabarinus</name>
    <name type="common">Cinnabar-red polypore</name>
    <name type="synonym">Trametes cinnabarina</name>
    <dbReference type="NCBI Taxonomy" id="5643"/>
    <lineage>
        <taxon>Eukaryota</taxon>
        <taxon>Fungi</taxon>
        <taxon>Dikarya</taxon>
        <taxon>Basidiomycota</taxon>
        <taxon>Agaricomycotina</taxon>
        <taxon>Agaricomycetes</taxon>
        <taxon>Polyporales</taxon>
        <taxon>Polyporaceae</taxon>
        <taxon>Trametes</taxon>
    </lineage>
</organism>
<evidence type="ECO:0000313" key="3">
    <source>
        <dbReference type="Proteomes" id="UP000029665"/>
    </source>
</evidence>
<evidence type="ECO:0000313" key="2">
    <source>
        <dbReference type="EMBL" id="CDO69682.1"/>
    </source>
</evidence>
<evidence type="ECO:0000256" key="1">
    <source>
        <dbReference type="SAM" id="Coils"/>
    </source>
</evidence>